<protein>
    <submittedName>
        <fullName evidence="2">GLPGLI family protein</fullName>
    </submittedName>
</protein>
<evidence type="ECO:0000256" key="1">
    <source>
        <dbReference type="SAM" id="SignalP"/>
    </source>
</evidence>
<organism evidence="2 3">
    <name type="scientific">Albibacterium bauzanense</name>
    <dbReference type="NCBI Taxonomy" id="653929"/>
    <lineage>
        <taxon>Bacteria</taxon>
        <taxon>Pseudomonadati</taxon>
        <taxon>Bacteroidota</taxon>
        <taxon>Sphingobacteriia</taxon>
        <taxon>Sphingobacteriales</taxon>
        <taxon>Sphingobacteriaceae</taxon>
        <taxon>Albibacterium</taxon>
    </lineage>
</organism>
<gene>
    <name evidence="2" type="ORF">C8N28_2337</name>
</gene>
<dbReference type="OrthoDB" id="1440774at2"/>
<dbReference type="AlphaFoldDB" id="A0A4R1LP52"/>
<feature type="signal peptide" evidence="1">
    <location>
        <begin position="1"/>
        <end position="21"/>
    </location>
</feature>
<accession>A0A4R1LP52</accession>
<dbReference type="NCBIfam" id="TIGR01200">
    <property type="entry name" value="GLPGLI"/>
    <property type="match status" value="1"/>
</dbReference>
<keyword evidence="3" id="KW-1185">Reference proteome</keyword>
<keyword evidence="1" id="KW-0732">Signal</keyword>
<evidence type="ECO:0000313" key="2">
    <source>
        <dbReference type="EMBL" id="TCK80595.1"/>
    </source>
</evidence>
<proteinExistence type="predicted"/>
<dbReference type="InterPro" id="IPR005901">
    <property type="entry name" value="GLPGLI"/>
</dbReference>
<evidence type="ECO:0000313" key="3">
    <source>
        <dbReference type="Proteomes" id="UP000294616"/>
    </source>
</evidence>
<reference evidence="2 3" key="1">
    <citation type="submission" date="2019-03" db="EMBL/GenBank/DDBJ databases">
        <title>Genomic Encyclopedia of Archaeal and Bacterial Type Strains, Phase II (KMG-II): from individual species to whole genera.</title>
        <authorList>
            <person name="Goeker M."/>
        </authorList>
    </citation>
    <scope>NUCLEOTIDE SEQUENCE [LARGE SCALE GENOMIC DNA]</scope>
    <source>
        <strain evidence="2 3">DSM 22554</strain>
    </source>
</reference>
<name>A0A4R1LP52_9SPHI</name>
<dbReference type="EMBL" id="SMGO01000003">
    <property type="protein sequence ID" value="TCK80595.1"/>
    <property type="molecule type" value="Genomic_DNA"/>
</dbReference>
<sequence length="286" mass="31714">MKRKYILLLALIVFLSQNLIAQDNEIALAKIHYNFVHINDTTQLDKNHHSEMVLYLGQHSSFYTDYTNKRMEEALRKQVESPSFDGSLTITGIGSGTPESYYTVPARNLLQQTYSLNGENYLVDEEFPELNWKVGQETKIIGGYNCQRAETHFKGRDYIAWFTTDIPFQAGPWKLQGLPGLILEAADSKNEVQFKYAGFDKIETSGLTVGIPENTIKTNKKALTNLIEAVSKNPAAAMKASSQGGGSSSASPLDSIIDPSKIKSISITKDAVSKSPITNNPIELED</sequence>
<feature type="chain" id="PRO_5020491367" evidence="1">
    <location>
        <begin position="22"/>
        <end position="286"/>
    </location>
</feature>
<dbReference type="Pfam" id="PF09697">
    <property type="entry name" value="Porph_ging"/>
    <property type="match status" value="1"/>
</dbReference>
<comment type="caution">
    <text evidence="2">The sequence shown here is derived from an EMBL/GenBank/DDBJ whole genome shotgun (WGS) entry which is preliminary data.</text>
</comment>
<dbReference type="Proteomes" id="UP000294616">
    <property type="component" value="Unassembled WGS sequence"/>
</dbReference>
<dbReference type="RefSeq" id="WP_132225085.1">
    <property type="nucleotide sequence ID" value="NZ_SMGO01000003.1"/>
</dbReference>